<accession>A0ACC0UN75</accession>
<reference evidence="1" key="1">
    <citation type="submission" date="2021-03" db="EMBL/GenBank/DDBJ databases">
        <title>Evolutionary priming and transition to the ectomycorrhizal habit in an iconic lineage of mushroom-forming fungi: is preadaptation a requirement?</title>
        <authorList>
            <consortium name="DOE Joint Genome Institute"/>
            <person name="Looney B.P."/>
            <person name="Miyauchi S."/>
            <person name="Morin E."/>
            <person name="Drula E."/>
            <person name="Courty P.E."/>
            <person name="Chicoki N."/>
            <person name="Fauchery L."/>
            <person name="Kohler A."/>
            <person name="Kuo A."/>
            <person name="LaButti K."/>
            <person name="Pangilinan J."/>
            <person name="Lipzen A."/>
            <person name="Riley R."/>
            <person name="Andreopoulos W."/>
            <person name="He G."/>
            <person name="Johnson J."/>
            <person name="Barry K.W."/>
            <person name="Grigoriev I.V."/>
            <person name="Nagy L."/>
            <person name="Hibbett D."/>
            <person name="Henrissat B."/>
            <person name="Matheny P.B."/>
            <person name="Labbe J."/>
            <person name="Martin A.F."/>
        </authorList>
    </citation>
    <scope>NUCLEOTIDE SEQUENCE</scope>
    <source>
        <strain evidence="1">BPL698</strain>
    </source>
</reference>
<organism evidence="1 2">
    <name type="scientific">Russula earlei</name>
    <dbReference type="NCBI Taxonomy" id="71964"/>
    <lineage>
        <taxon>Eukaryota</taxon>
        <taxon>Fungi</taxon>
        <taxon>Dikarya</taxon>
        <taxon>Basidiomycota</taxon>
        <taxon>Agaricomycotina</taxon>
        <taxon>Agaricomycetes</taxon>
        <taxon>Russulales</taxon>
        <taxon>Russulaceae</taxon>
        <taxon>Russula</taxon>
    </lineage>
</organism>
<proteinExistence type="predicted"/>
<comment type="caution">
    <text evidence="1">The sequence shown here is derived from an EMBL/GenBank/DDBJ whole genome shotgun (WGS) entry which is preliminary data.</text>
</comment>
<keyword evidence="2" id="KW-1185">Reference proteome</keyword>
<evidence type="ECO:0000313" key="2">
    <source>
        <dbReference type="Proteomes" id="UP001207468"/>
    </source>
</evidence>
<protein>
    <submittedName>
        <fullName evidence="1">Uncharacterized protein</fullName>
    </submittedName>
</protein>
<dbReference type="EMBL" id="JAGFNK010000006">
    <property type="protein sequence ID" value="KAI9512760.1"/>
    <property type="molecule type" value="Genomic_DNA"/>
</dbReference>
<name>A0ACC0UN75_9AGAM</name>
<evidence type="ECO:0000313" key="1">
    <source>
        <dbReference type="EMBL" id="KAI9512760.1"/>
    </source>
</evidence>
<sequence>MPPRSQGIEASLAPGVKDLRSLFEQKAKESPANSGGSLRPGNNSVLFGTRQSLSRRSSPTPLLDDQAEFGTPNFEQSPPDQSSLRKRPPPPPPPPSSRGPKQPFGSPSPSASPLPLATSEQANAPENRSPPSVKQRLAARPPPPLPDFRVDQPSDAGLNSDIRATVDESPTTRG</sequence>
<dbReference type="Proteomes" id="UP001207468">
    <property type="component" value="Unassembled WGS sequence"/>
</dbReference>
<gene>
    <name evidence="1" type="ORF">F5148DRAFT_733295</name>
</gene>